<dbReference type="PANTHER" id="PTHR36427">
    <property type="entry name" value="54S RIBOSOMAL PROTEIN L1, MITOCHONDRIAL"/>
    <property type="match status" value="1"/>
</dbReference>
<dbReference type="CDD" id="cd00403">
    <property type="entry name" value="Ribosomal_L1"/>
    <property type="match status" value="1"/>
</dbReference>
<reference evidence="5 7" key="1">
    <citation type="journal article" date="2020" name="bioRxiv">
        <title>A rank-normalized archaeal taxonomy based on genome phylogeny resolves widespread incomplete and uneven classifications.</title>
        <authorList>
            <person name="Rinke C."/>
            <person name="Chuvochina M."/>
            <person name="Mussig A.J."/>
            <person name="Chaumeil P.-A."/>
            <person name="Waite D.W."/>
            <person name="Whitman W.B."/>
            <person name="Parks D.H."/>
            <person name="Hugenholtz P."/>
        </authorList>
    </citation>
    <scope>NUCLEOTIDE SEQUENCE [LARGE SCALE GENOMIC DNA]</scope>
    <source>
        <strain evidence="5">UBA10036</strain>
    </source>
</reference>
<dbReference type="EMBL" id="DUFW01000032">
    <property type="protein sequence ID" value="HIH21475.1"/>
    <property type="molecule type" value="Genomic_DNA"/>
</dbReference>
<dbReference type="Proteomes" id="UP000590964">
    <property type="component" value="Unassembled WGS sequence"/>
</dbReference>
<reference evidence="6" key="2">
    <citation type="submission" date="2021-03" db="EMBL/GenBank/DDBJ databases">
        <authorList>
            <person name="Jaffe A."/>
        </authorList>
    </citation>
    <scope>NUCLEOTIDE SEQUENCE</scope>
    <source>
        <strain evidence="6">RIFCSPLOWO2_01_FULL_43_13</strain>
    </source>
</reference>
<protein>
    <submittedName>
        <fullName evidence="4">50S ribosomal protein L1</fullName>
    </submittedName>
</protein>
<comment type="similarity">
    <text evidence="1">Belongs to the universal ribosomal protein uL1 family.</text>
</comment>
<dbReference type="InterPro" id="IPR023674">
    <property type="entry name" value="Ribosomal_uL1-like"/>
</dbReference>
<evidence type="ECO:0000313" key="7">
    <source>
        <dbReference type="Proteomes" id="UP000590964"/>
    </source>
</evidence>
<reference evidence="6" key="3">
    <citation type="submission" date="2021-05" db="EMBL/GenBank/DDBJ databases">
        <title>Protein family content uncovers lineage relationships and bacterial pathway maintenance mechanisms in DPANN archaea.</title>
        <authorList>
            <person name="Castelle C.J."/>
            <person name="Meheust R."/>
            <person name="Jaffe A.L."/>
            <person name="Seitz K."/>
            <person name="Gong X."/>
            <person name="Baker B.J."/>
            <person name="Banfield J.F."/>
        </authorList>
    </citation>
    <scope>NUCLEOTIDE SEQUENCE</scope>
    <source>
        <strain evidence="6">RIFCSPLOWO2_01_FULL_43_13</strain>
    </source>
</reference>
<dbReference type="Gene3D" id="3.40.50.790">
    <property type="match status" value="1"/>
</dbReference>
<dbReference type="Gene3D" id="3.30.190.20">
    <property type="match status" value="1"/>
</dbReference>
<evidence type="ECO:0000313" key="4">
    <source>
        <dbReference type="EMBL" id="HIH21475.1"/>
    </source>
</evidence>
<dbReference type="AlphaFoldDB" id="A0A7J4JYY1"/>
<dbReference type="PIRSF" id="PIRSF002155">
    <property type="entry name" value="Ribosomal_L1"/>
    <property type="match status" value="1"/>
</dbReference>
<dbReference type="EMBL" id="JAGVWB010000039">
    <property type="protein sequence ID" value="MBS3058779.1"/>
    <property type="molecule type" value="Genomic_DNA"/>
</dbReference>
<dbReference type="Pfam" id="PF00687">
    <property type="entry name" value="Ribosomal_L1"/>
    <property type="match status" value="1"/>
</dbReference>
<dbReference type="InterPro" id="IPR002143">
    <property type="entry name" value="Ribosomal_uL1"/>
</dbReference>
<dbReference type="EMBL" id="DUFJ01000068">
    <property type="protein sequence ID" value="HIH33200.1"/>
    <property type="molecule type" value="Genomic_DNA"/>
</dbReference>
<evidence type="ECO:0000313" key="6">
    <source>
        <dbReference type="EMBL" id="MBS3058779.1"/>
    </source>
</evidence>
<evidence type="ECO:0000313" key="5">
    <source>
        <dbReference type="EMBL" id="HIH33200.1"/>
    </source>
</evidence>
<keyword evidence="2 4" id="KW-0689">Ribosomal protein</keyword>
<evidence type="ECO:0000256" key="3">
    <source>
        <dbReference type="ARBA" id="ARBA00023274"/>
    </source>
</evidence>
<dbReference type="SUPFAM" id="SSF56808">
    <property type="entry name" value="Ribosomal protein L1"/>
    <property type="match status" value="1"/>
</dbReference>
<dbReference type="InterPro" id="IPR028364">
    <property type="entry name" value="Ribosomal_uL1/biogenesis"/>
</dbReference>
<evidence type="ECO:0000256" key="1">
    <source>
        <dbReference type="ARBA" id="ARBA00010531"/>
    </source>
</evidence>
<dbReference type="GO" id="GO:0003735">
    <property type="term" value="F:structural constituent of ribosome"/>
    <property type="evidence" value="ECO:0007669"/>
    <property type="project" value="InterPro"/>
</dbReference>
<dbReference type="Proteomes" id="UP000527315">
    <property type="component" value="Unassembled WGS sequence"/>
</dbReference>
<dbReference type="GO" id="GO:0003723">
    <property type="term" value="F:RNA binding"/>
    <property type="evidence" value="ECO:0007669"/>
    <property type="project" value="InterPro"/>
</dbReference>
<sequence length="221" mass="24441">MDKKEFLQALEKMRDVSKQRKFKQSVDLAINFKGLDFKKAENRIDVTASLPYSTGKGSAKIAVFANDKNFISVITGKVARVITEDEIPRLDKKEASKLAEEFDAFLAEGPVMLTVGRHLGQILAPKGKMPRVIEPDLSALESALKGMKSGVRVTNKKGRFMPVVHVLIGKEEFPNEHLAENALTVYQAVLAKLPDSEQNVKSVFVKTTMGPAVKVSKESRK</sequence>
<evidence type="ECO:0000256" key="2">
    <source>
        <dbReference type="ARBA" id="ARBA00022980"/>
    </source>
</evidence>
<name>A0A7J4JYY1_9ARCH</name>
<dbReference type="Proteomes" id="UP000680185">
    <property type="component" value="Unassembled WGS sequence"/>
</dbReference>
<comment type="caution">
    <text evidence="4">The sequence shown here is derived from an EMBL/GenBank/DDBJ whole genome shotgun (WGS) entry which is preliminary data.</text>
</comment>
<dbReference type="GO" id="GO:0006412">
    <property type="term" value="P:translation"/>
    <property type="evidence" value="ECO:0007669"/>
    <property type="project" value="InterPro"/>
</dbReference>
<keyword evidence="3" id="KW-0687">Ribonucleoprotein</keyword>
<accession>A0A7J4JYY1</accession>
<dbReference type="GO" id="GO:0015934">
    <property type="term" value="C:large ribosomal subunit"/>
    <property type="evidence" value="ECO:0007669"/>
    <property type="project" value="InterPro"/>
</dbReference>
<dbReference type="InterPro" id="IPR016095">
    <property type="entry name" value="Ribosomal_uL1_3-a/b-sand"/>
</dbReference>
<gene>
    <name evidence="4" type="primary">rpl1P</name>
    <name evidence="4" type="ORF">HA222_02305</name>
    <name evidence="5" type="ORF">HA227_03015</name>
    <name evidence="6" type="ORF">J4478_05260</name>
</gene>
<proteinExistence type="inferred from homology"/>
<dbReference type="PANTHER" id="PTHR36427:SF3">
    <property type="entry name" value="LARGE RIBOSOMAL SUBUNIT PROTEIN UL1M"/>
    <property type="match status" value="1"/>
</dbReference>
<organism evidence="4 7">
    <name type="scientific">Candidatus Iainarchaeum sp</name>
    <dbReference type="NCBI Taxonomy" id="3101447"/>
    <lineage>
        <taxon>Archaea</taxon>
        <taxon>Candidatus Iainarchaeota</taxon>
        <taxon>Candidatus Iainarchaeia</taxon>
        <taxon>Candidatus Iainarchaeales</taxon>
        <taxon>Candidatus Iainarchaeaceae</taxon>
        <taxon>Candidatus Iainarchaeum</taxon>
    </lineage>
</organism>